<evidence type="ECO:0000313" key="3">
    <source>
        <dbReference type="EMBL" id="KKM79323.1"/>
    </source>
</evidence>
<sequence length="142" mass="16415">MKIKAKNLLKKSFAKLGRLVTNRVGYIVIRILFVYSTLHIIFIAFLFGEYLAVFEGVVVLALFLFLTLKEHVISEYQKLTNEQREFIDEMQSTLELAAKQIKTCEKKSAASLRSVQALEKNRLEKENETRVTKKKRPGQTHP</sequence>
<keyword evidence="2" id="KW-1133">Transmembrane helix</keyword>
<name>A0A0F9KBM1_9ZZZZ</name>
<proteinExistence type="predicted"/>
<evidence type="ECO:0000256" key="2">
    <source>
        <dbReference type="SAM" id="Phobius"/>
    </source>
</evidence>
<dbReference type="AlphaFoldDB" id="A0A0F9KBM1"/>
<organism evidence="3">
    <name type="scientific">marine sediment metagenome</name>
    <dbReference type="NCBI Taxonomy" id="412755"/>
    <lineage>
        <taxon>unclassified sequences</taxon>
        <taxon>metagenomes</taxon>
        <taxon>ecological metagenomes</taxon>
    </lineage>
</organism>
<gene>
    <name evidence="3" type="ORF">LCGC14_1351160</name>
</gene>
<protein>
    <submittedName>
        <fullName evidence="3">Uncharacterized protein</fullName>
    </submittedName>
</protein>
<dbReference type="EMBL" id="LAZR01008350">
    <property type="protein sequence ID" value="KKM79323.1"/>
    <property type="molecule type" value="Genomic_DNA"/>
</dbReference>
<feature type="transmembrane region" description="Helical" evidence="2">
    <location>
        <begin position="50"/>
        <end position="68"/>
    </location>
</feature>
<feature type="transmembrane region" description="Helical" evidence="2">
    <location>
        <begin position="20"/>
        <end position="44"/>
    </location>
</feature>
<comment type="caution">
    <text evidence="3">The sequence shown here is derived from an EMBL/GenBank/DDBJ whole genome shotgun (WGS) entry which is preliminary data.</text>
</comment>
<reference evidence="3" key="1">
    <citation type="journal article" date="2015" name="Nature">
        <title>Complex archaea that bridge the gap between prokaryotes and eukaryotes.</title>
        <authorList>
            <person name="Spang A."/>
            <person name="Saw J.H."/>
            <person name="Jorgensen S.L."/>
            <person name="Zaremba-Niedzwiedzka K."/>
            <person name="Martijn J."/>
            <person name="Lind A.E."/>
            <person name="van Eijk R."/>
            <person name="Schleper C."/>
            <person name="Guy L."/>
            <person name="Ettema T.J."/>
        </authorList>
    </citation>
    <scope>NUCLEOTIDE SEQUENCE</scope>
</reference>
<evidence type="ECO:0000256" key="1">
    <source>
        <dbReference type="SAM" id="MobiDB-lite"/>
    </source>
</evidence>
<feature type="region of interest" description="Disordered" evidence="1">
    <location>
        <begin position="123"/>
        <end position="142"/>
    </location>
</feature>
<keyword evidence="2" id="KW-0472">Membrane</keyword>
<feature type="compositionally biased region" description="Basic residues" evidence="1">
    <location>
        <begin position="132"/>
        <end position="142"/>
    </location>
</feature>
<accession>A0A0F9KBM1</accession>
<keyword evidence="2" id="KW-0812">Transmembrane</keyword>